<dbReference type="Proteomes" id="UP001139384">
    <property type="component" value="Unassembled WGS sequence"/>
</dbReference>
<keyword evidence="1" id="KW-0175">Coiled coil</keyword>
<feature type="domain" description="DUF7779" evidence="4">
    <location>
        <begin position="931"/>
        <end position="1019"/>
    </location>
</feature>
<dbReference type="Pfam" id="PF13424">
    <property type="entry name" value="TPR_12"/>
    <property type="match status" value="1"/>
</dbReference>
<comment type="caution">
    <text evidence="5">The sequence shown here is derived from an EMBL/GenBank/DDBJ whole genome shotgun (WGS) entry which is preliminary data.</text>
</comment>
<gene>
    <name evidence="5" type="primary">fxsT</name>
    <name evidence="5" type="ORF">L0P92_26135</name>
</gene>
<feature type="region of interest" description="Disordered" evidence="2">
    <location>
        <begin position="1"/>
        <end position="46"/>
    </location>
</feature>
<protein>
    <submittedName>
        <fullName evidence="5">FxSxx-COOH system tetratricopeptide repeat protein</fullName>
    </submittedName>
</protein>
<feature type="compositionally biased region" description="Basic and acidic residues" evidence="2">
    <location>
        <begin position="1"/>
        <end position="11"/>
    </location>
</feature>
<evidence type="ECO:0000256" key="2">
    <source>
        <dbReference type="SAM" id="MobiDB-lite"/>
    </source>
</evidence>
<dbReference type="NCBIfam" id="NF041121">
    <property type="entry name" value="SAV_2336_NTERM"/>
    <property type="match status" value="1"/>
</dbReference>
<feature type="compositionally biased region" description="Pro residues" evidence="2">
    <location>
        <begin position="75"/>
        <end position="94"/>
    </location>
</feature>
<feature type="compositionally biased region" description="Pro residues" evidence="2">
    <location>
        <begin position="663"/>
        <end position="673"/>
    </location>
</feature>
<evidence type="ECO:0000259" key="3">
    <source>
        <dbReference type="Pfam" id="PF00931"/>
    </source>
</evidence>
<feature type="coiled-coil region" evidence="1">
    <location>
        <begin position="1371"/>
        <end position="1398"/>
    </location>
</feature>
<dbReference type="InterPro" id="IPR002182">
    <property type="entry name" value="NB-ARC"/>
</dbReference>
<dbReference type="PANTHER" id="PTHR46082:SF6">
    <property type="entry name" value="AAA+ ATPASE DOMAIN-CONTAINING PROTEIN-RELATED"/>
    <property type="match status" value="1"/>
</dbReference>
<dbReference type="SUPFAM" id="SSF48452">
    <property type="entry name" value="TPR-like"/>
    <property type="match status" value="2"/>
</dbReference>
<reference evidence="5" key="1">
    <citation type="submission" date="2022-01" db="EMBL/GenBank/DDBJ databases">
        <title>Draft Genome Sequences of Seven Type Strains of the Genus Streptomyces.</title>
        <authorList>
            <person name="Aziz S."/>
            <person name="Coretto E."/>
            <person name="Chronakova A."/>
            <person name="Sproer C."/>
            <person name="Huber K."/>
            <person name="Nouioui I."/>
            <person name="Gross H."/>
        </authorList>
    </citation>
    <scope>NUCLEOTIDE SEQUENCE</scope>
    <source>
        <strain evidence="5">DSM 103493</strain>
    </source>
</reference>
<dbReference type="EMBL" id="JAKEIP010000125">
    <property type="protein sequence ID" value="MCF1597013.1"/>
    <property type="molecule type" value="Genomic_DNA"/>
</dbReference>
<feature type="compositionally biased region" description="Polar residues" evidence="2">
    <location>
        <begin position="634"/>
        <end position="644"/>
    </location>
</feature>
<feature type="region of interest" description="Disordered" evidence="2">
    <location>
        <begin position="72"/>
        <end position="158"/>
    </location>
</feature>
<sequence length="1505" mass="162359">MDGFARERAPAPDDSTTTPGTAPEHTGLGAAFAEHGDGEAALPRGDTEEVLRWQDLADAGWLTDTWIRLGRTAAPGPPAESLPEHPAGPRPAPDPSAASAPHPSARQSLSAGEPAPFTDLGPSFARGAPAVSPELIESFEPPQPDEPAGPDEERPPRQERLRGLAAALARALHRLDATVPSRGSVELDEQATAEQGLADGLWLPVFVPTPVTALDLVLLADSCVTLTIWEPEVAALAAAARHSGAFRDVRTARLSLSSEGDTSVRWDSGATAAPGELVDGRGERVFLLVTDGLAHGWAAPAADRLLSRLAQAGPTAVVHLLPPHLRHRSSLYPHPALLEAGGRNAPNTSLAHRPRQEDPNPLRPFPAADDGIVPVPVLSLKEGSFQAWADIVRGGHGVRRVLPIVPAGALAKGTPARGVRPPHTDTRYATSATVHRFLEAAGPVARRLATHLAAAPFDLTLIGQLCARMLPEAEPADIAEVLTGGLIDWGTCPDAPAPARHEGGPSADAGLADFAPGVREALLATSTRSQLARVVTALGELPAAGAEGAALLAALLDPLEAELPDPTAVRRVRLERAVLNALSGRHALRARLMDTVISANAHIQVNPDVKNIGDVGSHSARQANEFQGGGVPTHPTTSPMKQTPPQLPEDLAPTADGERPAPVRTPEPPPARPPSGAARAPAIMGNVPPRNRYFTGREQLLTDVERQLRDDSTAAVLPHALHGMGGVGKSQIAIEYVYAHRADYNVIWWIPAESESLILGALAELASRLGLATSQEANMAVPAVREALRTGVPYDNWLLVFDNAEAVDSVRSYFPTDGPGKIIVTSRNRDWERVATPLSVDVFKRDESVKLLQRRARDLSPQDAERLAEALGDLPLAVEQAGTWHANTGMAIDEYLQLLDARQPEILELDPSPDYPVSVAAAWDISLDHLTREHPGARRLLDVCACMAPEPVPLSVLRLGRGGGTEGALRPVLADSIGLSRATRVLNQFSLVRLNHSSGTLQMHRLLQTVLLAKLDPDSRAAMREVAHLLLSSNRPGHYAQSTQWPEYQRLLPHIKASEAHRSTDTYVRELVYDTVLYLYYWGDHDAAIELARDAWTAWLHDSGEENLHVIRIAKILGFLLRRAGVVGESYTLNKDALDVSRRVGVPDEDLIDSMWQMSGALCYAGRFTEARDQAREAVELARDRFGPDDLNTLLAAHSYGVALRLCGDFAAARELDTETHRQWELLNGPTDVLTLNTLNGLGWDILEGGDYHGGREQQEETYDTYRATYGEEAPETLTAARMLSLARRRDGDLEGAASLSEETLRLYSVRYGSNYTDTLATALQVTVDRRLLRDLEGSRALGEQVLDQFRDRLGPDHAYTLMAMANLAATHRARSDLDKAERLADEATERLETTLGARHVVTLMVMLGRANNRYASLDFGQAREIDETALEGLTEIAGEAHPVTLACMANLALDLRGLGSTARADELRRRAVEGLSRVVRDGHPWLMAARFGHRVEADPAPMPL</sequence>
<feature type="region of interest" description="Disordered" evidence="2">
    <location>
        <begin position="622"/>
        <end position="691"/>
    </location>
</feature>
<organism evidence="5 6">
    <name type="scientific">Streptomyces muensis</name>
    <dbReference type="NCBI Taxonomy" id="1077944"/>
    <lineage>
        <taxon>Bacteria</taxon>
        <taxon>Bacillati</taxon>
        <taxon>Actinomycetota</taxon>
        <taxon>Actinomycetes</taxon>
        <taxon>Kitasatosporales</taxon>
        <taxon>Streptomycetaceae</taxon>
        <taxon>Streptomyces</taxon>
    </lineage>
</organism>
<evidence type="ECO:0000259" key="4">
    <source>
        <dbReference type="Pfam" id="PF25000"/>
    </source>
</evidence>
<feature type="compositionally biased region" description="Low complexity" evidence="2">
    <location>
        <begin position="95"/>
        <end position="105"/>
    </location>
</feature>
<evidence type="ECO:0000313" key="5">
    <source>
        <dbReference type="EMBL" id="MCF1597013.1"/>
    </source>
</evidence>
<evidence type="ECO:0000256" key="1">
    <source>
        <dbReference type="SAM" id="Coils"/>
    </source>
</evidence>
<dbReference type="Gene3D" id="3.40.50.300">
    <property type="entry name" value="P-loop containing nucleotide triphosphate hydrolases"/>
    <property type="match status" value="1"/>
</dbReference>
<accession>A0A9X1TV31</accession>
<feature type="domain" description="NB-ARC" evidence="3">
    <location>
        <begin position="702"/>
        <end position="856"/>
    </location>
</feature>
<dbReference type="SUPFAM" id="SSF52540">
    <property type="entry name" value="P-loop containing nucleoside triphosphate hydrolases"/>
    <property type="match status" value="1"/>
</dbReference>
<dbReference type="RefSeq" id="WP_234765438.1">
    <property type="nucleotide sequence ID" value="NZ_JAKEIP010000125.1"/>
</dbReference>
<name>A0A9X1TV31_STRM4</name>
<dbReference type="InterPro" id="IPR047738">
    <property type="entry name" value="SAV_2336-like_N"/>
</dbReference>
<dbReference type="Gene3D" id="1.25.40.10">
    <property type="entry name" value="Tetratricopeptide repeat domain"/>
    <property type="match status" value="3"/>
</dbReference>
<dbReference type="InterPro" id="IPR011990">
    <property type="entry name" value="TPR-like_helical_dom_sf"/>
</dbReference>
<feature type="region of interest" description="Disordered" evidence="2">
    <location>
        <begin position="339"/>
        <end position="360"/>
    </location>
</feature>
<dbReference type="NCBIfam" id="NF040586">
    <property type="entry name" value="FxSxx_TPR"/>
    <property type="match status" value="1"/>
</dbReference>
<dbReference type="InterPro" id="IPR056681">
    <property type="entry name" value="DUF7779"/>
</dbReference>
<keyword evidence="6" id="KW-1185">Reference proteome</keyword>
<proteinExistence type="predicted"/>
<dbReference type="GO" id="GO:0043531">
    <property type="term" value="F:ADP binding"/>
    <property type="evidence" value="ECO:0007669"/>
    <property type="project" value="InterPro"/>
</dbReference>
<dbReference type="InterPro" id="IPR053137">
    <property type="entry name" value="NLR-like"/>
</dbReference>
<dbReference type="Pfam" id="PF00931">
    <property type="entry name" value="NB-ARC"/>
    <property type="match status" value="1"/>
</dbReference>
<dbReference type="Pfam" id="PF25000">
    <property type="entry name" value="DUF7779"/>
    <property type="match status" value="1"/>
</dbReference>
<dbReference type="InterPro" id="IPR027417">
    <property type="entry name" value="P-loop_NTPase"/>
</dbReference>
<evidence type="ECO:0000313" key="6">
    <source>
        <dbReference type="Proteomes" id="UP001139384"/>
    </source>
</evidence>
<dbReference type="PANTHER" id="PTHR46082">
    <property type="entry name" value="ATP/GTP-BINDING PROTEIN-RELATED"/>
    <property type="match status" value="1"/>
</dbReference>
<dbReference type="Pfam" id="PF13374">
    <property type="entry name" value="TPR_10"/>
    <property type="match status" value="2"/>
</dbReference>